<dbReference type="Proteomes" id="UP000054770">
    <property type="component" value="Unassembled WGS sequence"/>
</dbReference>
<dbReference type="EMBL" id="FCON02000014">
    <property type="protein sequence ID" value="SAL40643.1"/>
    <property type="molecule type" value="Genomic_DNA"/>
</dbReference>
<gene>
    <name evidence="1" type="ORF">AWB68_01770</name>
</gene>
<keyword evidence="2" id="KW-1185">Reference proteome</keyword>
<evidence type="ECO:0000313" key="1">
    <source>
        <dbReference type="EMBL" id="SAL40643.1"/>
    </source>
</evidence>
<dbReference type="AlphaFoldDB" id="A0A158H9G9"/>
<accession>A0A158H9G9</accession>
<evidence type="ECO:0000313" key="2">
    <source>
        <dbReference type="Proteomes" id="UP000054770"/>
    </source>
</evidence>
<organism evidence="1 2">
    <name type="scientific">Caballeronia choica</name>
    <dbReference type="NCBI Taxonomy" id="326476"/>
    <lineage>
        <taxon>Bacteria</taxon>
        <taxon>Pseudomonadati</taxon>
        <taxon>Pseudomonadota</taxon>
        <taxon>Betaproteobacteria</taxon>
        <taxon>Burkholderiales</taxon>
        <taxon>Burkholderiaceae</taxon>
        <taxon>Caballeronia</taxon>
    </lineage>
</organism>
<comment type="caution">
    <text evidence="1">The sequence shown here is derived from an EMBL/GenBank/DDBJ whole genome shotgun (WGS) entry which is preliminary data.</text>
</comment>
<sequence length="91" mass="10059">MSTVLLLIWNLPRRCAATEVRRFLEHELGDYASDIAVYGAGTPDAYAQAKLTTEVPYIGEAIAQRLCQRRLRDTPLKARASASGDASTRLH</sequence>
<reference evidence="1" key="1">
    <citation type="submission" date="2016-01" db="EMBL/GenBank/DDBJ databases">
        <authorList>
            <person name="Peeters C."/>
        </authorList>
    </citation>
    <scope>NUCLEOTIDE SEQUENCE [LARGE SCALE GENOMIC DNA]</scope>
    <source>
        <strain evidence="1">LMG 22940</strain>
    </source>
</reference>
<proteinExistence type="predicted"/>
<protein>
    <submittedName>
        <fullName evidence="1">Uncharacterized protein</fullName>
    </submittedName>
</protein>
<name>A0A158H9G9_9BURK</name>